<evidence type="ECO:0000313" key="2">
    <source>
        <dbReference type="Proteomes" id="UP000298664"/>
    </source>
</evidence>
<reference evidence="1" key="1">
    <citation type="submission" date="2023-05" db="EMBL/GenBank/DDBJ databases">
        <title>Complete genome sequence of Agrobacterium larrymoorei CFBP5477.</title>
        <authorList>
            <person name="Yen H.-C."/>
            <person name="Chou L."/>
            <person name="Lin Y.-C."/>
            <person name="Lai E.-M."/>
            <person name="Kuo C.-H."/>
        </authorList>
    </citation>
    <scope>NUCLEOTIDE SEQUENCE</scope>
    <source>
        <strain evidence="1">CFBP5477</strain>
    </source>
</reference>
<dbReference type="EMBL" id="CP124734">
    <property type="protein sequence ID" value="WHA43233.1"/>
    <property type="molecule type" value="Genomic_DNA"/>
</dbReference>
<gene>
    <name evidence="1" type="ORF">CFBP5477_018465</name>
</gene>
<evidence type="ECO:0000313" key="1">
    <source>
        <dbReference type="EMBL" id="WHA43233.1"/>
    </source>
</evidence>
<proteinExistence type="predicted"/>
<dbReference type="AlphaFoldDB" id="A0AAF0HEV9"/>
<organism evidence="1 2">
    <name type="scientific">Agrobacterium larrymoorei</name>
    <dbReference type="NCBI Taxonomy" id="160699"/>
    <lineage>
        <taxon>Bacteria</taxon>
        <taxon>Pseudomonadati</taxon>
        <taxon>Pseudomonadota</taxon>
        <taxon>Alphaproteobacteria</taxon>
        <taxon>Hyphomicrobiales</taxon>
        <taxon>Rhizobiaceae</taxon>
        <taxon>Rhizobium/Agrobacterium group</taxon>
        <taxon>Agrobacterium</taxon>
    </lineage>
</organism>
<protein>
    <submittedName>
        <fullName evidence="1">Uncharacterized protein</fullName>
    </submittedName>
</protein>
<sequence length="58" mass="5860">MATSAAISVQRTPCVIGASEITVGITISRITAHIGQTVSVVAKSACFVSLVDVIATIT</sequence>
<name>A0AAF0HEV9_9HYPH</name>
<dbReference type="RefSeq" id="WP_170980266.1">
    <property type="nucleotide sequence ID" value="NZ_CP124734.1"/>
</dbReference>
<dbReference type="Proteomes" id="UP000298664">
    <property type="component" value="Chromosome Linear"/>
</dbReference>
<accession>A0AAF0HEV9</accession>